<keyword evidence="7" id="KW-0560">Oxidoreductase</keyword>
<comment type="similarity">
    <text evidence="3">Belongs to the acyl-CoA dehydrogenase family.</text>
</comment>
<dbReference type="GO" id="GO:0004361">
    <property type="term" value="F:glutaryl-CoA dehydrogenase activity"/>
    <property type="evidence" value="ECO:0007669"/>
    <property type="project" value="TreeGrafter"/>
</dbReference>
<name>A0A226F6U5_FOLCA</name>
<sequence>MTLFFKTISRKSLFSVGSQSANFTWKMPSPVKFSTSVVASSGSGTKPIFSPHDALQTDSLLTEEEVTIRDVARDYARNELMPRILMANRNEVFDREIFREMGKLGFLGCTVGYNVEPTSSVTYGLLAREIEYVDSAYRSAFSVQSSLVMYPINEFGSDEIKKKYLDKLRSGDPIADVIIVWAKDVSGGDIKGFVMEKGFKGLSCPKIQGKFSLRASDTGMIVMEDVRVPKSHVLNVKGLKGPFSCLTQARFGISWGVLGAAEFCFSQALEYTQNRKQFGRPLAQTQIIQKKLADMVTEINLGLIACNHVGRLKDQGKLTPEMISILKRNSCTKALDVARNARDMLGANGVSDEYHIIRHSCNIEAVNTYEGTSDIHALIIGRAVTGLAAF</sequence>
<evidence type="ECO:0000256" key="2">
    <source>
        <dbReference type="ARBA" id="ARBA00004305"/>
    </source>
</evidence>
<feature type="domain" description="Acyl-CoA dehydrogenase/oxidase N-terminal" evidence="10">
    <location>
        <begin position="62"/>
        <end position="172"/>
    </location>
</feature>
<proteinExistence type="inferred from homology"/>
<dbReference type="OrthoDB" id="435240at2759"/>
<dbReference type="SUPFAM" id="SSF56645">
    <property type="entry name" value="Acyl-CoA dehydrogenase NM domain-like"/>
    <property type="match status" value="1"/>
</dbReference>
<evidence type="ECO:0000256" key="3">
    <source>
        <dbReference type="ARBA" id="ARBA00009347"/>
    </source>
</evidence>
<keyword evidence="5" id="KW-0274">FAD</keyword>
<evidence type="ECO:0000256" key="7">
    <source>
        <dbReference type="ARBA" id="ARBA00023002"/>
    </source>
</evidence>
<keyword evidence="6" id="KW-0809">Transit peptide</keyword>
<dbReference type="Gene3D" id="1.10.540.10">
    <property type="entry name" value="Acyl-CoA dehydrogenase/oxidase, N-terminal domain"/>
    <property type="match status" value="1"/>
</dbReference>
<comment type="cofactor">
    <cofactor evidence="1">
        <name>FAD</name>
        <dbReference type="ChEBI" id="CHEBI:57692"/>
    </cofactor>
</comment>
<dbReference type="Gene3D" id="2.40.110.10">
    <property type="entry name" value="Butyryl-CoA Dehydrogenase, subunit A, domain 2"/>
    <property type="match status" value="1"/>
</dbReference>
<dbReference type="STRING" id="158441.A0A226F6U5"/>
<dbReference type="PANTHER" id="PTHR42807:SF1">
    <property type="entry name" value="GLUTARYL-COA DEHYDROGENASE, MITOCHONDRIAL"/>
    <property type="match status" value="1"/>
</dbReference>
<comment type="subcellular location">
    <subcellularLocation>
        <location evidence="2">Mitochondrion matrix</location>
    </subcellularLocation>
</comment>
<evidence type="ECO:0000313" key="11">
    <source>
        <dbReference type="EMBL" id="OXA65174.1"/>
    </source>
</evidence>
<protein>
    <submittedName>
        <fullName evidence="11">Glutaryl-CoA dehydrogenase, mitochondrial</fullName>
    </submittedName>
</protein>
<dbReference type="FunFam" id="1.20.140.10:FF:000006">
    <property type="entry name" value="Glutaryl-CoA dehydrogenase, mitochondrial"/>
    <property type="match status" value="1"/>
</dbReference>
<reference evidence="11 12" key="1">
    <citation type="submission" date="2015-12" db="EMBL/GenBank/DDBJ databases">
        <title>The genome of Folsomia candida.</title>
        <authorList>
            <person name="Faddeeva A."/>
            <person name="Derks M.F."/>
            <person name="Anvar Y."/>
            <person name="Smit S."/>
            <person name="Van Straalen N."/>
            <person name="Roelofs D."/>
        </authorList>
    </citation>
    <scope>NUCLEOTIDE SEQUENCE [LARGE SCALE GENOMIC DNA]</scope>
    <source>
        <strain evidence="11 12">VU population</strain>
        <tissue evidence="11">Whole body</tissue>
    </source>
</reference>
<keyword evidence="4" id="KW-0285">Flavoprotein</keyword>
<dbReference type="Pfam" id="PF02771">
    <property type="entry name" value="Acyl-CoA_dh_N"/>
    <property type="match status" value="1"/>
</dbReference>
<dbReference type="InterPro" id="IPR052033">
    <property type="entry name" value="Glutaryl-CoA_DH_mitochondrial"/>
</dbReference>
<dbReference type="GO" id="GO:0005759">
    <property type="term" value="C:mitochondrial matrix"/>
    <property type="evidence" value="ECO:0007669"/>
    <property type="project" value="UniProtKB-SubCell"/>
</dbReference>
<dbReference type="SUPFAM" id="SSF47203">
    <property type="entry name" value="Acyl-CoA dehydrogenase C-terminal domain-like"/>
    <property type="match status" value="1"/>
</dbReference>
<keyword evidence="8" id="KW-0496">Mitochondrion</keyword>
<evidence type="ECO:0000256" key="1">
    <source>
        <dbReference type="ARBA" id="ARBA00001974"/>
    </source>
</evidence>
<evidence type="ECO:0000259" key="10">
    <source>
        <dbReference type="Pfam" id="PF02771"/>
    </source>
</evidence>
<evidence type="ECO:0000256" key="4">
    <source>
        <dbReference type="ARBA" id="ARBA00022630"/>
    </source>
</evidence>
<dbReference type="GO" id="GO:0033539">
    <property type="term" value="P:fatty acid beta-oxidation using acyl-CoA dehydrogenase"/>
    <property type="evidence" value="ECO:0007669"/>
    <property type="project" value="TreeGrafter"/>
</dbReference>
<dbReference type="OMA" id="HMMNLES"/>
<evidence type="ECO:0000313" key="12">
    <source>
        <dbReference type="Proteomes" id="UP000198287"/>
    </source>
</evidence>
<dbReference type="Pfam" id="PF00441">
    <property type="entry name" value="Acyl-CoA_dh_1"/>
    <property type="match status" value="1"/>
</dbReference>
<comment type="caution">
    <text evidence="11">The sequence shown here is derived from an EMBL/GenBank/DDBJ whole genome shotgun (WGS) entry which is preliminary data.</text>
</comment>
<dbReference type="InterPro" id="IPR009075">
    <property type="entry name" value="AcylCo_DH/oxidase_C"/>
</dbReference>
<dbReference type="AlphaFoldDB" id="A0A226F6U5"/>
<dbReference type="InterPro" id="IPR009100">
    <property type="entry name" value="AcylCoA_DH/oxidase_NM_dom_sf"/>
</dbReference>
<evidence type="ECO:0000256" key="5">
    <source>
        <dbReference type="ARBA" id="ARBA00022827"/>
    </source>
</evidence>
<organism evidence="11 12">
    <name type="scientific">Folsomia candida</name>
    <name type="common">Springtail</name>
    <dbReference type="NCBI Taxonomy" id="158441"/>
    <lineage>
        <taxon>Eukaryota</taxon>
        <taxon>Metazoa</taxon>
        <taxon>Ecdysozoa</taxon>
        <taxon>Arthropoda</taxon>
        <taxon>Hexapoda</taxon>
        <taxon>Collembola</taxon>
        <taxon>Entomobryomorpha</taxon>
        <taxon>Isotomoidea</taxon>
        <taxon>Isotomidae</taxon>
        <taxon>Proisotominae</taxon>
        <taxon>Folsomia</taxon>
    </lineage>
</organism>
<evidence type="ECO:0000259" key="9">
    <source>
        <dbReference type="Pfam" id="PF00441"/>
    </source>
</evidence>
<dbReference type="InterPro" id="IPR013786">
    <property type="entry name" value="AcylCoA_DH/ox_N"/>
</dbReference>
<dbReference type="Proteomes" id="UP000198287">
    <property type="component" value="Unassembled WGS sequence"/>
</dbReference>
<dbReference type="Gene3D" id="1.20.140.10">
    <property type="entry name" value="Butyryl-CoA Dehydrogenase, subunit A, domain 3"/>
    <property type="match status" value="1"/>
</dbReference>
<dbReference type="GO" id="GO:0000062">
    <property type="term" value="F:fatty-acyl-CoA binding"/>
    <property type="evidence" value="ECO:0007669"/>
    <property type="project" value="TreeGrafter"/>
</dbReference>
<dbReference type="InterPro" id="IPR037069">
    <property type="entry name" value="AcylCoA_DH/ox_N_sf"/>
</dbReference>
<dbReference type="EMBL" id="LNIX01000001">
    <property type="protein sequence ID" value="OXA65174.1"/>
    <property type="molecule type" value="Genomic_DNA"/>
</dbReference>
<accession>A0A226F6U5</accession>
<dbReference type="GO" id="GO:0046949">
    <property type="term" value="P:fatty-acyl-CoA biosynthetic process"/>
    <property type="evidence" value="ECO:0007669"/>
    <property type="project" value="TreeGrafter"/>
</dbReference>
<dbReference type="GO" id="GO:0050660">
    <property type="term" value="F:flavin adenine dinucleotide binding"/>
    <property type="evidence" value="ECO:0007669"/>
    <property type="project" value="InterPro"/>
</dbReference>
<dbReference type="PANTHER" id="PTHR42807">
    <property type="entry name" value="GLUTARYL-COA DEHYDROGENASE, MITOCHONDRIAL"/>
    <property type="match status" value="1"/>
</dbReference>
<dbReference type="InterPro" id="IPR046373">
    <property type="entry name" value="Acyl-CoA_Oxase/DH_mid-dom_sf"/>
</dbReference>
<feature type="domain" description="Acyl-CoA dehydrogenase/oxidase C-terminal" evidence="9">
    <location>
        <begin position="240"/>
        <end position="384"/>
    </location>
</feature>
<gene>
    <name evidence="11" type="ORF">Fcan01_02578</name>
</gene>
<keyword evidence="12" id="KW-1185">Reference proteome</keyword>
<dbReference type="InterPro" id="IPR036250">
    <property type="entry name" value="AcylCo_DH-like_C"/>
</dbReference>
<evidence type="ECO:0000256" key="6">
    <source>
        <dbReference type="ARBA" id="ARBA00022946"/>
    </source>
</evidence>
<evidence type="ECO:0000256" key="8">
    <source>
        <dbReference type="ARBA" id="ARBA00023128"/>
    </source>
</evidence>